<feature type="domain" description="Plasmodium RESA N-terminal" evidence="1">
    <location>
        <begin position="1"/>
        <end position="88"/>
    </location>
</feature>
<organism evidence="2 3">
    <name type="scientific">Plasmodium fragile</name>
    <dbReference type="NCBI Taxonomy" id="5857"/>
    <lineage>
        <taxon>Eukaryota</taxon>
        <taxon>Sar</taxon>
        <taxon>Alveolata</taxon>
        <taxon>Apicomplexa</taxon>
        <taxon>Aconoidasida</taxon>
        <taxon>Haemosporida</taxon>
        <taxon>Plasmodiidae</taxon>
        <taxon>Plasmodium</taxon>
        <taxon>Plasmodium (Plasmodium)</taxon>
    </lineage>
</organism>
<gene>
    <name evidence="2" type="ORF">AK88_02990</name>
</gene>
<accession>A0A0D9QJS1</accession>
<dbReference type="OrthoDB" id="387679at2759"/>
<dbReference type="VEuPathDB" id="PlasmoDB:AK88_02990"/>
<dbReference type="EMBL" id="KQ001676">
    <property type="protein sequence ID" value="KJP87310.1"/>
    <property type="molecule type" value="Genomic_DNA"/>
</dbReference>
<proteinExistence type="predicted"/>
<protein>
    <recommendedName>
        <fullName evidence="1">Plasmodium RESA N-terminal domain-containing protein</fullName>
    </recommendedName>
</protein>
<dbReference type="GeneID" id="24268304"/>
<evidence type="ECO:0000259" key="1">
    <source>
        <dbReference type="Pfam" id="PF09687"/>
    </source>
</evidence>
<keyword evidence="3" id="KW-1185">Reference proteome</keyword>
<dbReference type="Gene3D" id="6.10.280.180">
    <property type="entry name" value="Plasmodium RESA, N-terminal helical domain"/>
    <property type="match status" value="1"/>
</dbReference>
<sequence length="112" mass="13948">MVNYLNRWFYNLAETNNLPDEYKLKLWEECKRELLYDLECIRRTCENLFRNFVNRKTGKYIWSIPFENLVVRLNKLAHESVVRNKDKWVNILSERVESYRARTNRRHITHRR</sequence>
<dbReference type="Pfam" id="PF09687">
    <property type="entry name" value="PRESAN"/>
    <property type="match status" value="1"/>
</dbReference>
<evidence type="ECO:0000313" key="2">
    <source>
        <dbReference type="EMBL" id="KJP87310.1"/>
    </source>
</evidence>
<dbReference type="InterPro" id="IPR044885">
    <property type="entry name" value="PRESA_N_sf"/>
</dbReference>
<name>A0A0D9QJS1_PLAFR</name>
<evidence type="ECO:0000313" key="3">
    <source>
        <dbReference type="Proteomes" id="UP000054561"/>
    </source>
</evidence>
<reference evidence="2 3" key="1">
    <citation type="submission" date="2014-03" db="EMBL/GenBank/DDBJ databases">
        <title>The Genome Sequence of Plasmodium fragile nilgiri.</title>
        <authorList>
            <consortium name="The Broad Institute Genomics Platform"/>
            <consortium name="The Broad Institute Genome Sequencing Center for Infectious Disease"/>
            <person name="Neafsey D."/>
            <person name="Duraisingh M."/>
            <person name="Young S.K."/>
            <person name="Zeng Q."/>
            <person name="Gargeya S."/>
            <person name="Abouelleil A."/>
            <person name="Alvarado L."/>
            <person name="Chapman S.B."/>
            <person name="Gainer-Dewar J."/>
            <person name="Goldberg J."/>
            <person name="Griggs A."/>
            <person name="Gujja S."/>
            <person name="Hansen M."/>
            <person name="Howarth C."/>
            <person name="Imamovic A."/>
            <person name="Larimer J."/>
            <person name="Pearson M."/>
            <person name="Poon T.W."/>
            <person name="Priest M."/>
            <person name="Roberts A."/>
            <person name="Saif S."/>
            <person name="Shea T."/>
            <person name="Sykes S."/>
            <person name="Wortman J."/>
            <person name="Nusbaum C."/>
            <person name="Birren B."/>
        </authorList>
    </citation>
    <scope>NUCLEOTIDE SEQUENCE [LARGE SCALE GENOMIC DNA]</scope>
    <source>
        <strain evidence="3">nilgiri</strain>
    </source>
</reference>
<dbReference type="RefSeq" id="XP_012336036.1">
    <property type="nucleotide sequence ID" value="XM_012480613.1"/>
</dbReference>
<dbReference type="Proteomes" id="UP000054561">
    <property type="component" value="Unassembled WGS sequence"/>
</dbReference>
<dbReference type="AlphaFoldDB" id="A0A0D9QJS1"/>
<dbReference type="InterPro" id="IPR019111">
    <property type="entry name" value="PRESA_N"/>
</dbReference>